<reference evidence="1" key="1">
    <citation type="journal article" date="2000" name="Infect. Immun.">
        <title>In vivo-induced genes in Pseudomonas aeruginosa.</title>
        <authorList>
            <person name="Handfield M."/>
            <person name="Lehoux D.E."/>
            <person name="Sanschagrin F."/>
            <person name="Mahan M.J."/>
            <person name="Woods D.E."/>
            <person name="Levesque R.C."/>
        </authorList>
    </citation>
    <scope>NUCLEOTIDE SEQUENCE</scope>
</reference>
<accession>Q9L882</accession>
<dbReference type="EMBL" id="AF214676">
    <property type="protein sequence ID" value="AAF63990.1"/>
    <property type="molecule type" value="Genomic_DNA"/>
</dbReference>
<evidence type="ECO:0000313" key="1">
    <source>
        <dbReference type="EMBL" id="AAF63990.1"/>
    </source>
</evidence>
<proteinExistence type="predicted"/>
<protein>
    <submittedName>
        <fullName evidence="1">Uncharacterized protein</fullName>
    </submittedName>
</protein>
<dbReference type="AlphaFoldDB" id="Q9L882"/>
<feature type="non-terminal residue" evidence="1">
    <location>
        <position position="54"/>
    </location>
</feature>
<organism evidence="1">
    <name type="scientific">Pseudomonas aeruginosa</name>
    <dbReference type="NCBI Taxonomy" id="287"/>
    <lineage>
        <taxon>Bacteria</taxon>
        <taxon>Pseudomonadati</taxon>
        <taxon>Pseudomonadota</taxon>
        <taxon>Gammaproteobacteria</taxon>
        <taxon>Pseudomonadales</taxon>
        <taxon>Pseudomonadaceae</taxon>
        <taxon>Pseudomonas</taxon>
    </lineage>
</organism>
<sequence length="54" mass="5805">MSGNSSSKPFRPRCTQSVGVPLRLMNPLSRRCGCSGRSSVRELLAPLLSWSGAI</sequence>
<name>Q9L882_PSEAI</name>